<feature type="transmembrane region" description="Helical" evidence="6">
    <location>
        <begin position="312"/>
        <end position="330"/>
    </location>
</feature>
<feature type="transmembrane region" description="Helical" evidence="6">
    <location>
        <begin position="281"/>
        <end position="300"/>
    </location>
</feature>
<evidence type="ECO:0000256" key="6">
    <source>
        <dbReference type="SAM" id="Phobius"/>
    </source>
</evidence>
<evidence type="ECO:0000256" key="1">
    <source>
        <dbReference type="ARBA" id="ARBA00004651"/>
    </source>
</evidence>
<comment type="subcellular location">
    <subcellularLocation>
        <location evidence="1">Cell membrane</location>
        <topology evidence="1">Multi-pass membrane protein</topology>
    </subcellularLocation>
</comment>
<feature type="transmembrane region" description="Helical" evidence="6">
    <location>
        <begin position="253"/>
        <end position="275"/>
    </location>
</feature>
<keyword evidence="4 6" id="KW-1133">Transmembrane helix</keyword>
<protein>
    <recommendedName>
        <fullName evidence="9">Ion transporter superfamily protein YfcC</fullName>
    </recommendedName>
</protein>
<comment type="caution">
    <text evidence="7">The sequence shown here is derived from an EMBL/GenBank/DDBJ whole genome shotgun (WGS) entry which is preliminary data.</text>
</comment>
<evidence type="ECO:0008006" key="9">
    <source>
        <dbReference type="Google" id="ProtNLM"/>
    </source>
</evidence>
<evidence type="ECO:0000256" key="5">
    <source>
        <dbReference type="ARBA" id="ARBA00023136"/>
    </source>
</evidence>
<dbReference type="EMBL" id="BSEJ01000006">
    <property type="protein sequence ID" value="GLJ61401.1"/>
    <property type="molecule type" value="Genomic_DNA"/>
</dbReference>
<evidence type="ECO:0000313" key="8">
    <source>
        <dbReference type="Proteomes" id="UP001142462"/>
    </source>
</evidence>
<keyword evidence="5 6" id="KW-0472">Membrane</keyword>
<gene>
    <name evidence="7" type="primary">ycgA</name>
    <name evidence="7" type="ORF">GCM10017576_15300</name>
</gene>
<dbReference type="InterPro" id="IPR051679">
    <property type="entry name" value="DASS-Related_Transporters"/>
</dbReference>
<feature type="transmembrane region" description="Helical" evidence="6">
    <location>
        <begin position="350"/>
        <end position="371"/>
    </location>
</feature>
<dbReference type="InterPro" id="IPR018385">
    <property type="entry name" value="C4_dicarb_anaerob_car-like"/>
</dbReference>
<feature type="transmembrane region" description="Helical" evidence="6">
    <location>
        <begin position="118"/>
        <end position="135"/>
    </location>
</feature>
<proteinExistence type="predicted"/>
<reference evidence="7" key="2">
    <citation type="submission" date="2023-01" db="EMBL/GenBank/DDBJ databases">
        <authorList>
            <person name="Sun Q."/>
            <person name="Evtushenko L."/>
        </authorList>
    </citation>
    <scope>NUCLEOTIDE SEQUENCE</scope>
    <source>
        <strain evidence="7">VKM Ac-1020</strain>
    </source>
</reference>
<keyword evidence="3 6" id="KW-0812">Transmembrane</keyword>
<keyword evidence="8" id="KW-1185">Reference proteome</keyword>
<evidence type="ECO:0000256" key="2">
    <source>
        <dbReference type="ARBA" id="ARBA00022475"/>
    </source>
</evidence>
<feature type="transmembrane region" description="Helical" evidence="6">
    <location>
        <begin position="411"/>
        <end position="430"/>
    </location>
</feature>
<organism evidence="7 8">
    <name type="scientific">Microbacterium barkeri</name>
    <dbReference type="NCBI Taxonomy" id="33917"/>
    <lineage>
        <taxon>Bacteria</taxon>
        <taxon>Bacillati</taxon>
        <taxon>Actinomycetota</taxon>
        <taxon>Actinomycetes</taxon>
        <taxon>Micrococcales</taxon>
        <taxon>Microbacteriaceae</taxon>
        <taxon>Microbacterium</taxon>
    </lineage>
</organism>
<dbReference type="PANTHER" id="PTHR43652:SF2">
    <property type="entry name" value="BASIC AMINO ACID ANTIPORTER YFCC-RELATED"/>
    <property type="match status" value="1"/>
</dbReference>
<dbReference type="Proteomes" id="UP001142462">
    <property type="component" value="Unassembled WGS sequence"/>
</dbReference>
<evidence type="ECO:0000256" key="3">
    <source>
        <dbReference type="ARBA" id="ARBA00022692"/>
    </source>
</evidence>
<dbReference type="Pfam" id="PF03606">
    <property type="entry name" value="DcuC"/>
    <property type="match status" value="1"/>
</dbReference>
<dbReference type="GO" id="GO:0005886">
    <property type="term" value="C:plasma membrane"/>
    <property type="evidence" value="ECO:0007669"/>
    <property type="project" value="UniProtKB-SubCell"/>
</dbReference>
<dbReference type="AlphaFoldDB" id="A0A9W6H306"/>
<keyword evidence="2" id="KW-1003">Cell membrane</keyword>
<name>A0A9W6H306_9MICO</name>
<feature type="transmembrane region" description="Helical" evidence="6">
    <location>
        <begin position="82"/>
        <end position="106"/>
    </location>
</feature>
<evidence type="ECO:0000313" key="7">
    <source>
        <dbReference type="EMBL" id="GLJ61401.1"/>
    </source>
</evidence>
<evidence type="ECO:0000256" key="4">
    <source>
        <dbReference type="ARBA" id="ARBA00022989"/>
    </source>
</evidence>
<reference evidence="7" key="1">
    <citation type="journal article" date="2014" name="Int. J. Syst. Evol. Microbiol.">
        <title>Complete genome sequence of Corynebacterium casei LMG S-19264T (=DSM 44701T), isolated from a smear-ripened cheese.</title>
        <authorList>
            <consortium name="US DOE Joint Genome Institute (JGI-PGF)"/>
            <person name="Walter F."/>
            <person name="Albersmeier A."/>
            <person name="Kalinowski J."/>
            <person name="Ruckert C."/>
        </authorList>
    </citation>
    <scope>NUCLEOTIDE SEQUENCE</scope>
    <source>
        <strain evidence="7">VKM Ac-1020</strain>
    </source>
</reference>
<sequence length="461" mass="48393">MTVTATHTQIRTRRWTPDVLTILLAILALCAIATYVVPAGKFQTDEHGIILPGTFEIIPSTPVNPMAVLTSLHTGLVESAPIIFGILFTGGALAVLDSRGALTLVVQRLASRSGSNRYLVASAVMLFFGVCSALGTITSEVIAFLPLALVLARALEISRLTAVMTLMLPASIGYAASFLNPSSLALAQTIAGLPLFSGALFRVVLFGTLQVVTMAFVLWRIRRETRETGFAADEGDLAVHADRPFPPFGWRHVLALAAFVACLALFVTGTVLYGWGVGEMAACFVLSAVLVTAIFGIPMREVHDTFIGGMRDLMWVVLVIGTARAIAVVLSDGQILDTIVSALGTLADGLSPIGSALALTVGGGIINFFIGSGTGQAALTMPIIAPLTDVMGITRQVGVLSFQLGDGITNLVYPTSSVLVAGLATAGVSFGRWFREAGWYLLTLVIIAIAAMTIAVLIGYN</sequence>
<feature type="transmembrane region" description="Helical" evidence="6">
    <location>
        <begin position="437"/>
        <end position="460"/>
    </location>
</feature>
<feature type="transmembrane region" description="Helical" evidence="6">
    <location>
        <begin position="19"/>
        <end position="37"/>
    </location>
</feature>
<accession>A0A9W6H306</accession>
<dbReference type="PANTHER" id="PTHR43652">
    <property type="entry name" value="BASIC AMINO ACID ANTIPORTER YFCC-RELATED"/>
    <property type="match status" value="1"/>
</dbReference>